<feature type="transmembrane region" description="Helical" evidence="8">
    <location>
        <begin position="232"/>
        <end position="251"/>
    </location>
</feature>
<comment type="subcellular location">
    <subcellularLocation>
        <location evidence="1">Cell inner membrane</location>
        <topology evidence="1">Multi-pass membrane protein</topology>
    </subcellularLocation>
</comment>
<keyword evidence="7 8" id="KW-0472">Membrane</keyword>
<accession>A0AAW0Z4Z2</accession>
<dbReference type="EMBL" id="JBCAWK010000002">
    <property type="protein sequence ID" value="KAK8866053.1"/>
    <property type="molecule type" value="Genomic_DNA"/>
</dbReference>
<evidence type="ECO:0000256" key="3">
    <source>
        <dbReference type="ARBA" id="ARBA00022475"/>
    </source>
</evidence>
<feature type="transmembrane region" description="Helical" evidence="8">
    <location>
        <begin position="194"/>
        <end position="212"/>
    </location>
</feature>
<evidence type="ECO:0000256" key="7">
    <source>
        <dbReference type="ARBA" id="ARBA00023136"/>
    </source>
</evidence>
<evidence type="ECO:0000313" key="10">
    <source>
        <dbReference type="Proteomes" id="UP001388673"/>
    </source>
</evidence>
<keyword evidence="6 8" id="KW-1133">Transmembrane helix</keyword>
<dbReference type="GO" id="GO:0005886">
    <property type="term" value="C:plasma membrane"/>
    <property type="evidence" value="ECO:0007669"/>
    <property type="project" value="UniProtKB-SubCell"/>
</dbReference>
<comment type="caution">
    <text evidence="9">The sequence shown here is derived from an EMBL/GenBank/DDBJ whole genome shotgun (WGS) entry which is preliminary data.</text>
</comment>
<dbReference type="PANTHER" id="PTHR30574">
    <property type="entry name" value="INNER MEMBRANE PROTEIN YEDE"/>
    <property type="match status" value="1"/>
</dbReference>
<name>A0AAW0Z4Z2_9TREE</name>
<dbReference type="RefSeq" id="XP_066805532.1">
    <property type="nucleotide sequence ID" value="XM_066944331.1"/>
</dbReference>
<keyword evidence="4" id="KW-0997">Cell inner membrane</keyword>
<feature type="transmembrane region" description="Helical" evidence="8">
    <location>
        <begin position="278"/>
        <end position="301"/>
    </location>
</feature>
<feature type="transmembrane region" description="Helical" evidence="8">
    <location>
        <begin position="75"/>
        <end position="96"/>
    </location>
</feature>
<evidence type="ECO:0000256" key="4">
    <source>
        <dbReference type="ARBA" id="ARBA00022519"/>
    </source>
</evidence>
<keyword evidence="10" id="KW-1185">Reference proteome</keyword>
<dbReference type="AlphaFoldDB" id="A0AAW0Z4Z2"/>
<sequence length="340" mass="36069">MPFTPIQTFAGGLLLHLSTSSLLSDTGRVFGISGIFNGALFESHERWQWAVLGGLVSGPLVGHTLGLNPLFPGDALTSLASIGLVRLAAAGVLVGIGSRLGSGCTSGHMLCGLSRLSPRSFVATGVFFTTAVITANMTDTDSLPPTPTSILEIPSIQIVARLFAIVGIAAIAYRSLRSYLISRPSASGLLKMTPYYLAALTFSLGLSLSGMTDPIKVTGFLRFLHPRHFDPSLAMVVLGGVLPNAIHYRMITRNRATQRTGFSWEKWRVPTRRDIDRSLVSGAGIFGVGWGLAGICPGPALVNLGAAFVERDMAVLMNVMAFTCAMMAGMYTADGYLMAR</sequence>
<dbReference type="KEGG" id="kne:92178463"/>
<evidence type="ECO:0000256" key="6">
    <source>
        <dbReference type="ARBA" id="ARBA00022989"/>
    </source>
</evidence>
<feature type="transmembrane region" description="Helical" evidence="8">
    <location>
        <begin position="116"/>
        <end position="135"/>
    </location>
</feature>
<evidence type="ECO:0000256" key="8">
    <source>
        <dbReference type="SAM" id="Phobius"/>
    </source>
</evidence>
<dbReference type="PANTHER" id="PTHR30574:SF1">
    <property type="entry name" value="SULPHUR TRANSPORT DOMAIN-CONTAINING PROTEIN"/>
    <property type="match status" value="1"/>
</dbReference>
<protein>
    <recommendedName>
        <fullName evidence="11">Sulphur transport domain-containing protein</fullName>
    </recommendedName>
</protein>
<evidence type="ECO:0000313" key="9">
    <source>
        <dbReference type="EMBL" id="KAK8866053.1"/>
    </source>
</evidence>
<evidence type="ECO:0000256" key="1">
    <source>
        <dbReference type="ARBA" id="ARBA00004429"/>
    </source>
</evidence>
<evidence type="ECO:0000256" key="5">
    <source>
        <dbReference type="ARBA" id="ARBA00022692"/>
    </source>
</evidence>
<keyword evidence="3" id="KW-1003">Cell membrane</keyword>
<organism evidence="9 10">
    <name type="scientific">Kwoniella newhampshirensis</name>
    <dbReference type="NCBI Taxonomy" id="1651941"/>
    <lineage>
        <taxon>Eukaryota</taxon>
        <taxon>Fungi</taxon>
        <taxon>Dikarya</taxon>
        <taxon>Basidiomycota</taxon>
        <taxon>Agaricomycotina</taxon>
        <taxon>Tremellomycetes</taxon>
        <taxon>Tremellales</taxon>
        <taxon>Cryptococcaceae</taxon>
        <taxon>Kwoniella</taxon>
    </lineage>
</organism>
<dbReference type="GeneID" id="92178463"/>
<dbReference type="InterPro" id="IPR046513">
    <property type="entry name" value="DUF6691"/>
</dbReference>
<dbReference type="Pfam" id="PF20398">
    <property type="entry name" value="DUF6691"/>
    <property type="match status" value="1"/>
</dbReference>
<feature type="transmembrane region" description="Helical" evidence="8">
    <location>
        <begin position="155"/>
        <end position="173"/>
    </location>
</feature>
<proteinExistence type="predicted"/>
<evidence type="ECO:0000256" key="2">
    <source>
        <dbReference type="ARBA" id="ARBA00022448"/>
    </source>
</evidence>
<feature type="transmembrane region" description="Helical" evidence="8">
    <location>
        <begin position="313"/>
        <end position="333"/>
    </location>
</feature>
<gene>
    <name evidence="9" type="ORF">IAR55_001204</name>
</gene>
<evidence type="ECO:0008006" key="11">
    <source>
        <dbReference type="Google" id="ProtNLM"/>
    </source>
</evidence>
<dbReference type="Proteomes" id="UP001388673">
    <property type="component" value="Unassembled WGS sequence"/>
</dbReference>
<dbReference type="InterPro" id="IPR007272">
    <property type="entry name" value="Sulf_transp_TsuA/YedE"/>
</dbReference>
<reference evidence="9 10" key="1">
    <citation type="journal article" date="2024" name="bioRxiv">
        <title>Comparative genomics of Cryptococcus and Kwoniella reveals pathogenesis evolution and contrasting karyotype dynamics via intercentromeric recombination or chromosome fusion.</title>
        <authorList>
            <person name="Coelho M.A."/>
            <person name="David-Palma M."/>
            <person name="Shea T."/>
            <person name="Bowers K."/>
            <person name="McGinley-Smith S."/>
            <person name="Mohammad A.W."/>
            <person name="Gnirke A."/>
            <person name="Yurkov A.M."/>
            <person name="Nowrousian M."/>
            <person name="Sun S."/>
            <person name="Cuomo C.A."/>
            <person name="Heitman J."/>
        </authorList>
    </citation>
    <scope>NUCLEOTIDE SEQUENCE [LARGE SCALE GENOMIC DNA]</scope>
    <source>
        <strain evidence="9 10">CBS 13917</strain>
    </source>
</reference>
<keyword evidence="2" id="KW-0813">Transport</keyword>
<keyword evidence="5 8" id="KW-0812">Transmembrane</keyword>